<keyword evidence="5" id="KW-0998">Cell outer membrane</keyword>
<evidence type="ECO:0000313" key="10">
    <source>
        <dbReference type="Proteomes" id="UP000646426"/>
    </source>
</evidence>
<accession>A0A918T3W0</accession>
<dbReference type="AlphaFoldDB" id="A0A918T3W0"/>
<dbReference type="Proteomes" id="UP000646426">
    <property type="component" value="Unassembled WGS sequence"/>
</dbReference>
<name>A0A918T3W0_9GAMM</name>
<keyword evidence="6" id="KW-0449">Lipoprotein</keyword>
<reference evidence="9" key="2">
    <citation type="submission" date="2020-09" db="EMBL/GenBank/DDBJ databases">
        <authorList>
            <person name="Sun Q."/>
            <person name="Kim S."/>
        </authorList>
    </citation>
    <scope>NUCLEOTIDE SEQUENCE</scope>
    <source>
        <strain evidence="9">KCTC 23077</strain>
    </source>
</reference>
<feature type="compositionally biased region" description="Acidic residues" evidence="7">
    <location>
        <begin position="57"/>
        <end position="72"/>
    </location>
</feature>
<keyword evidence="2 8" id="KW-0732">Signal</keyword>
<feature type="region of interest" description="Disordered" evidence="7">
    <location>
        <begin position="38"/>
        <end position="78"/>
    </location>
</feature>
<evidence type="ECO:0008006" key="11">
    <source>
        <dbReference type="Google" id="ProtNLM"/>
    </source>
</evidence>
<keyword evidence="10" id="KW-1185">Reference proteome</keyword>
<evidence type="ECO:0000256" key="7">
    <source>
        <dbReference type="SAM" id="MobiDB-lite"/>
    </source>
</evidence>
<sequence>MRPIISALLLSALLPLAGCGNKGPLVLPSAAPVEADAPLPEAARPVPDPDALPQVEPEADTGVDAIEPDDIPADPPAR</sequence>
<keyword evidence="4" id="KW-0564">Palmitate</keyword>
<proteinExistence type="predicted"/>
<organism evidence="9 10">
    <name type="scientific">Cognatilysobacter bugurensis</name>
    <dbReference type="NCBI Taxonomy" id="543356"/>
    <lineage>
        <taxon>Bacteria</taxon>
        <taxon>Pseudomonadati</taxon>
        <taxon>Pseudomonadota</taxon>
        <taxon>Gammaproteobacteria</taxon>
        <taxon>Lysobacterales</taxon>
        <taxon>Lysobacteraceae</taxon>
        <taxon>Cognatilysobacter</taxon>
    </lineage>
</organism>
<evidence type="ECO:0000256" key="1">
    <source>
        <dbReference type="ARBA" id="ARBA00004459"/>
    </source>
</evidence>
<evidence type="ECO:0000256" key="6">
    <source>
        <dbReference type="ARBA" id="ARBA00023288"/>
    </source>
</evidence>
<dbReference type="RefSeq" id="WP_189456275.1">
    <property type="nucleotide sequence ID" value="NZ_BMYD01000003.1"/>
</dbReference>
<dbReference type="EMBL" id="BMYD01000003">
    <property type="protein sequence ID" value="GHA82770.1"/>
    <property type="molecule type" value="Genomic_DNA"/>
</dbReference>
<evidence type="ECO:0000256" key="2">
    <source>
        <dbReference type="ARBA" id="ARBA00022729"/>
    </source>
</evidence>
<reference evidence="9" key="1">
    <citation type="journal article" date="2014" name="Int. J. Syst. Evol. Microbiol.">
        <title>Complete genome sequence of Corynebacterium casei LMG S-19264T (=DSM 44701T), isolated from a smear-ripened cheese.</title>
        <authorList>
            <consortium name="US DOE Joint Genome Institute (JGI-PGF)"/>
            <person name="Walter F."/>
            <person name="Albersmeier A."/>
            <person name="Kalinowski J."/>
            <person name="Ruckert C."/>
        </authorList>
    </citation>
    <scope>NUCLEOTIDE SEQUENCE</scope>
    <source>
        <strain evidence="9">KCTC 23077</strain>
    </source>
</reference>
<protein>
    <recommendedName>
        <fullName evidence="11">Sugar transporter</fullName>
    </recommendedName>
</protein>
<evidence type="ECO:0000256" key="8">
    <source>
        <dbReference type="SAM" id="SignalP"/>
    </source>
</evidence>
<dbReference type="InterPro" id="IPR032831">
    <property type="entry name" value="LptM_cons"/>
</dbReference>
<feature type="chain" id="PRO_5037410063" description="Sugar transporter" evidence="8">
    <location>
        <begin position="18"/>
        <end position="78"/>
    </location>
</feature>
<evidence type="ECO:0000256" key="4">
    <source>
        <dbReference type="ARBA" id="ARBA00023139"/>
    </source>
</evidence>
<evidence type="ECO:0000256" key="5">
    <source>
        <dbReference type="ARBA" id="ARBA00023237"/>
    </source>
</evidence>
<comment type="caution">
    <text evidence="9">The sequence shown here is derived from an EMBL/GenBank/DDBJ whole genome shotgun (WGS) entry which is preliminary data.</text>
</comment>
<evidence type="ECO:0000313" key="9">
    <source>
        <dbReference type="EMBL" id="GHA82770.1"/>
    </source>
</evidence>
<dbReference type="NCBIfam" id="NF047847">
    <property type="entry name" value="SS_mature_LptM"/>
    <property type="match status" value="1"/>
</dbReference>
<comment type="subcellular location">
    <subcellularLocation>
        <location evidence="1">Cell outer membrane</location>
        <topology evidence="1">Lipid-anchor</topology>
    </subcellularLocation>
</comment>
<keyword evidence="3" id="KW-0472">Membrane</keyword>
<feature type="signal peptide" evidence="8">
    <location>
        <begin position="1"/>
        <end position="17"/>
    </location>
</feature>
<evidence type="ECO:0000256" key="3">
    <source>
        <dbReference type="ARBA" id="ARBA00023136"/>
    </source>
</evidence>
<gene>
    <name evidence="9" type="ORF">GCM10007067_20980</name>
</gene>